<keyword evidence="5 6" id="KW-0472">Membrane</keyword>
<proteinExistence type="predicted"/>
<evidence type="ECO:0000256" key="3">
    <source>
        <dbReference type="ARBA" id="ARBA00022692"/>
    </source>
</evidence>
<evidence type="ECO:0000256" key="1">
    <source>
        <dbReference type="ARBA" id="ARBA00004651"/>
    </source>
</evidence>
<dbReference type="PANTHER" id="PTHR30572:SF9">
    <property type="entry name" value="ABC TRANSPORTER PERMEASE PROTEIN"/>
    <property type="match status" value="1"/>
</dbReference>
<name>A0ABU0E5G9_9FIRM</name>
<feature type="domain" description="ABC3 transporter permease C-terminal" evidence="7">
    <location>
        <begin position="307"/>
        <end position="390"/>
    </location>
</feature>
<dbReference type="Proteomes" id="UP001230220">
    <property type="component" value="Unassembled WGS sequence"/>
</dbReference>
<dbReference type="PANTHER" id="PTHR30572">
    <property type="entry name" value="MEMBRANE COMPONENT OF TRANSPORTER-RELATED"/>
    <property type="match status" value="1"/>
</dbReference>
<evidence type="ECO:0000256" key="2">
    <source>
        <dbReference type="ARBA" id="ARBA00022475"/>
    </source>
</evidence>
<evidence type="ECO:0000259" key="7">
    <source>
        <dbReference type="Pfam" id="PF02687"/>
    </source>
</evidence>
<organism evidence="9 10">
    <name type="scientific">Breznakia pachnodae</name>
    <dbReference type="NCBI Taxonomy" id="265178"/>
    <lineage>
        <taxon>Bacteria</taxon>
        <taxon>Bacillati</taxon>
        <taxon>Bacillota</taxon>
        <taxon>Erysipelotrichia</taxon>
        <taxon>Erysipelotrichales</taxon>
        <taxon>Erysipelotrichaceae</taxon>
        <taxon>Breznakia</taxon>
    </lineage>
</organism>
<comment type="subcellular location">
    <subcellularLocation>
        <location evidence="1">Cell membrane</location>
        <topology evidence="1">Multi-pass membrane protein</topology>
    </subcellularLocation>
</comment>
<dbReference type="InterPro" id="IPR050250">
    <property type="entry name" value="Macrolide_Exporter_MacB"/>
</dbReference>
<evidence type="ECO:0000259" key="8">
    <source>
        <dbReference type="Pfam" id="PF12704"/>
    </source>
</evidence>
<accession>A0ABU0E5G9</accession>
<gene>
    <name evidence="9" type="ORF">J2S15_002892</name>
</gene>
<keyword evidence="4 6" id="KW-1133">Transmembrane helix</keyword>
<feature type="transmembrane region" description="Helical" evidence="6">
    <location>
        <begin position="348"/>
        <end position="374"/>
    </location>
</feature>
<dbReference type="RefSeq" id="WP_307409479.1">
    <property type="nucleotide sequence ID" value="NZ_JAUSUR010000005.1"/>
</dbReference>
<dbReference type="Pfam" id="PF12704">
    <property type="entry name" value="MacB_PCD"/>
    <property type="match status" value="1"/>
</dbReference>
<evidence type="ECO:0000313" key="9">
    <source>
        <dbReference type="EMBL" id="MDQ0362139.1"/>
    </source>
</evidence>
<feature type="transmembrane region" description="Helical" evidence="6">
    <location>
        <begin position="304"/>
        <end position="328"/>
    </location>
</feature>
<keyword evidence="10" id="KW-1185">Reference proteome</keyword>
<feature type="domain" description="MacB-like periplasmic core" evidence="8">
    <location>
        <begin position="36"/>
        <end position="273"/>
    </location>
</feature>
<comment type="caution">
    <text evidence="9">The sequence shown here is derived from an EMBL/GenBank/DDBJ whole genome shotgun (WGS) entry which is preliminary data.</text>
</comment>
<keyword evidence="3 6" id="KW-0812">Transmembrane</keyword>
<keyword evidence="2" id="KW-1003">Cell membrane</keyword>
<dbReference type="Pfam" id="PF02687">
    <property type="entry name" value="FtsX"/>
    <property type="match status" value="1"/>
</dbReference>
<evidence type="ECO:0000256" key="6">
    <source>
        <dbReference type="SAM" id="Phobius"/>
    </source>
</evidence>
<evidence type="ECO:0000256" key="4">
    <source>
        <dbReference type="ARBA" id="ARBA00022989"/>
    </source>
</evidence>
<reference evidence="9 10" key="1">
    <citation type="submission" date="2023-07" db="EMBL/GenBank/DDBJ databases">
        <title>Genomic Encyclopedia of Type Strains, Phase IV (KMG-IV): sequencing the most valuable type-strain genomes for metagenomic binning, comparative biology and taxonomic classification.</title>
        <authorList>
            <person name="Goeker M."/>
        </authorList>
    </citation>
    <scope>NUCLEOTIDE SEQUENCE [LARGE SCALE GENOMIC DNA]</scope>
    <source>
        <strain evidence="9 10">DSM 16784</strain>
    </source>
</reference>
<feature type="transmembrane region" description="Helical" evidence="6">
    <location>
        <begin position="21"/>
        <end position="40"/>
    </location>
</feature>
<sequence>MNIITRVFLYIARCKGKTLTLFLLLLSISTFLLCSFSMLGTSDKIFQGMRESVGAAFYTRQKETFSRNENDELVKDEANQVINEQQIKKIEEKGDILYYNAENYGYGKSERIKFVPGSGHSEENDMGQITGLHYSKLYSKFIEEDYELEEGRHINNTDQNKIMISKELAETNKLKVGDTIKLDAAKLGEIDGQLVNTIDTKQQVEVEIVGIFKHQSVSSVDSPTAGKHENQIFADHNVLVELKEAKQGEYQGEIGFYVKDPKDLASITKDVQSIESIDWDKYFVHTNDFKYQQIKDGLSSITELVNILLIVITIVMLGILMLLLSLRIHSRIHEIGILLSIGITKTEIIIQIILEVLIIAVTAFIASLFLSIGISELIQTNVFKDFELLLMNTALNEDQVSIADSVWMGLDISALKVLQLYAIQSIVTVVAIVVVSGQILKMKPKEILSKLS</sequence>
<feature type="transmembrane region" description="Helical" evidence="6">
    <location>
        <begin position="418"/>
        <end position="440"/>
    </location>
</feature>
<dbReference type="InterPro" id="IPR025857">
    <property type="entry name" value="MacB_PCD"/>
</dbReference>
<dbReference type="InterPro" id="IPR003838">
    <property type="entry name" value="ABC3_permease_C"/>
</dbReference>
<dbReference type="EMBL" id="JAUSUR010000005">
    <property type="protein sequence ID" value="MDQ0362139.1"/>
    <property type="molecule type" value="Genomic_DNA"/>
</dbReference>
<evidence type="ECO:0000256" key="5">
    <source>
        <dbReference type="ARBA" id="ARBA00023136"/>
    </source>
</evidence>
<evidence type="ECO:0000313" key="10">
    <source>
        <dbReference type="Proteomes" id="UP001230220"/>
    </source>
</evidence>
<protein>
    <submittedName>
        <fullName evidence="9">ABC-type antimicrobial peptide transport system permease subunit</fullName>
    </submittedName>
</protein>